<protein>
    <submittedName>
        <fullName evidence="1">Uncharacterized protein</fullName>
    </submittedName>
</protein>
<reference evidence="1" key="2">
    <citation type="submission" date="2020-09" db="EMBL/GenBank/DDBJ databases">
        <authorList>
            <person name="Sun Q."/>
            <person name="Ohkuma M."/>
        </authorList>
    </citation>
    <scope>NUCLEOTIDE SEQUENCE</scope>
    <source>
        <strain evidence="1">JCM 3276</strain>
    </source>
</reference>
<evidence type="ECO:0000313" key="2">
    <source>
        <dbReference type="Proteomes" id="UP000660680"/>
    </source>
</evidence>
<dbReference type="Proteomes" id="UP000660680">
    <property type="component" value="Unassembled WGS sequence"/>
</dbReference>
<evidence type="ECO:0000313" key="1">
    <source>
        <dbReference type="EMBL" id="GGS28271.1"/>
    </source>
</evidence>
<dbReference type="EMBL" id="BMRB01000002">
    <property type="protein sequence ID" value="GGS28271.1"/>
    <property type="molecule type" value="Genomic_DNA"/>
</dbReference>
<keyword evidence="2" id="KW-1185">Reference proteome</keyword>
<dbReference type="AlphaFoldDB" id="A0A918GB67"/>
<sequence length="519" mass="57103">MHPVNGWTGRTACALQSALRMSNEAFAAHLGIATRTVGGWHQKPTVRPKSEMQQLLDAALDRASDDARSRFAQLTGSAPATEATDAELRLLDDPDITAALDWLDQHAGWEPGGSRHAVAVRLARLDLRELQDRRARRTRVSQRDLADALAAYYGASTTDHGRYTARVGDQAVQTSVLTHPDWLDLDCPLIPQHDRLTVVSASPDAELILDVEASDPAIERLAAALAMRTRLINNPLYQLHSIDIAKGRIGGSASVAHFVQYALTMDLLEGELTDALASGLQAVPGSLPLRDRYLPNLASVVDISTRLCAGGALALTAIARPADPFRGEPDYLLLVQERSGHVLNANRRLAVIPKGFHQPLADVRADAQIGVTLRREMEEELFGRDDVDSTVTSQRSADPLHPSRLSEPMRWLTESPGRLRMECTGFGLNLVSGNYEFASLIVIEDEEFWDRFGGMIEANWESSSLRRYSTTDTDLLTELITDVAWSNEGLFAMTQGLHRLAEIGGPRVKVPPIEWEIRR</sequence>
<comment type="caution">
    <text evidence="1">The sequence shown here is derived from an EMBL/GenBank/DDBJ whole genome shotgun (WGS) entry which is preliminary data.</text>
</comment>
<proteinExistence type="predicted"/>
<dbReference type="RefSeq" id="WP_189210285.1">
    <property type="nucleotide sequence ID" value="NZ_BMRB01000002.1"/>
</dbReference>
<reference evidence="1" key="1">
    <citation type="journal article" date="2014" name="Int. J. Syst. Evol. Microbiol.">
        <title>Complete genome sequence of Corynebacterium casei LMG S-19264T (=DSM 44701T), isolated from a smear-ripened cheese.</title>
        <authorList>
            <consortium name="US DOE Joint Genome Institute (JGI-PGF)"/>
            <person name="Walter F."/>
            <person name="Albersmeier A."/>
            <person name="Kalinowski J."/>
            <person name="Ruckert C."/>
        </authorList>
    </citation>
    <scope>NUCLEOTIDE SEQUENCE</scope>
    <source>
        <strain evidence="1">JCM 3276</strain>
    </source>
</reference>
<name>A0A918GB67_9PSEU</name>
<organism evidence="1 2">
    <name type="scientific">Actinokineospora fastidiosa</name>
    <dbReference type="NCBI Taxonomy" id="1816"/>
    <lineage>
        <taxon>Bacteria</taxon>
        <taxon>Bacillati</taxon>
        <taxon>Actinomycetota</taxon>
        <taxon>Actinomycetes</taxon>
        <taxon>Pseudonocardiales</taxon>
        <taxon>Pseudonocardiaceae</taxon>
        <taxon>Actinokineospora</taxon>
    </lineage>
</organism>
<accession>A0A918GB67</accession>
<gene>
    <name evidence="1" type="ORF">GCM10010171_21530</name>
</gene>